<dbReference type="HOGENOM" id="CLU_1261704_0_0_1"/>
<proteinExistence type="predicted"/>
<feature type="region of interest" description="Disordered" evidence="1">
    <location>
        <begin position="147"/>
        <end position="191"/>
    </location>
</feature>
<evidence type="ECO:0000313" key="2">
    <source>
        <dbReference type="EMBL" id="KIJ98060.1"/>
    </source>
</evidence>
<feature type="compositionally biased region" description="Basic and acidic residues" evidence="1">
    <location>
        <begin position="1"/>
        <end position="11"/>
    </location>
</feature>
<feature type="compositionally biased region" description="Low complexity" evidence="1">
    <location>
        <begin position="155"/>
        <end position="165"/>
    </location>
</feature>
<dbReference type="OrthoDB" id="10423730at2759"/>
<dbReference type="Proteomes" id="UP000054477">
    <property type="component" value="Unassembled WGS sequence"/>
</dbReference>
<sequence>MDKQDKLRLLEANHPPPNMQKKTPRSQRPTQAGTEGMSPEDDMYVPEDEDLEDGSEIEVLDKSDDDNAPMPKKKKVRGELRKQVEAARMPVAPSADGNKRRAAESPEAPTSETTRKKPKKVNDGLRNDWNAKSTCDDDEYHLLTEVVPPSHRRSVSASSGMSISSLDVPPNSGGEGSDMDQMGGVSDDAGELAERRGLAEKLKALLRYGMKSTKVSCVTSVNNNSTLSHRSNP</sequence>
<name>A0A0C9WYZ5_9AGAR</name>
<keyword evidence="3" id="KW-1185">Reference proteome</keyword>
<gene>
    <name evidence="2" type="ORF">K443DRAFT_628962</name>
</gene>
<dbReference type="EMBL" id="KN838677">
    <property type="protein sequence ID" value="KIJ98060.1"/>
    <property type="molecule type" value="Genomic_DNA"/>
</dbReference>
<dbReference type="AlphaFoldDB" id="A0A0C9WYZ5"/>
<reference evidence="2 3" key="1">
    <citation type="submission" date="2014-04" db="EMBL/GenBank/DDBJ databases">
        <authorList>
            <consortium name="DOE Joint Genome Institute"/>
            <person name="Kuo A."/>
            <person name="Kohler A."/>
            <person name="Nagy L.G."/>
            <person name="Floudas D."/>
            <person name="Copeland A."/>
            <person name="Barry K.W."/>
            <person name="Cichocki N."/>
            <person name="Veneault-Fourrey C."/>
            <person name="LaButti K."/>
            <person name="Lindquist E.A."/>
            <person name="Lipzen A."/>
            <person name="Lundell T."/>
            <person name="Morin E."/>
            <person name="Murat C."/>
            <person name="Sun H."/>
            <person name="Tunlid A."/>
            <person name="Henrissat B."/>
            <person name="Grigoriev I.V."/>
            <person name="Hibbett D.S."/>
            <person name="Martin F."/>
            <person name="Nordberg H.P."/>
            <person name="Cantor M.N."/>
            <person name="Hua S.X."/>
        </authorList>
    </citation>
    <scope>NUCLEOTIDE SEQUENCE [LARGE SCALE GENOMIC DNA]</scope>
    <source>
        <strain evidence="2 3">LaAM-08-1</strain>
    </source>
</reference>
<reference evidence="3" key="2">
    <citation type="submission" date="2015-01" db="EMBL/GenBank/DDBJ databases">
        <title>Evolutionary Origins and Diversification of the Mycorrhizal Mutualists.</title>
        <authorList>
            <consortium name="DOE Joint Genome Institute"/>
            <consortium name="Mycorrhizal Genomics Consortium"/>
            <person name="Kohler A."/>
            <person name="Kuo A."/>
            <person name="Nagy L.G."/>
            <person name="Floudas D."/>
            <person name="Copeland A."/>
            <person name="Barry K.W."/>
            <person name="Cichocki N."/>
            <person name="Veneault-Fourrey C."/>
            <person name="LaButti K."/>
            <person name="Lindquist E.A."/>
            <person name="Lipzen A."/>
            <person name="Lundell T."/>
            <person name="Morin E."/>
            <person name="Murat C."/>
            <person name="Riley R."/>
            <person name="Ohm R."/>
            <person name="Sun H."/>
            <person name="Tunlid A."/>
            <person name="Henrissat B."/>
            <person name="Grigoriev I.V."/>
            <person name="Hibbett D.S."/>
            <person name="Martin F."/>
        </authorList>
    </citation>
    <scope>NUCLEOTIDE SEQUENCE [LARGE SCALE GENOMIC DNA]</scope>
    <source>
        <strain evidence="3">LaAM-08-1</strain>
    </source>
</reference>
<organism evidence="2 3">
    <name type="scientific">Laccaria amethystina LaAM-08-1</name>
    <dbReference type="NCBI Taxonomy" id="1095629"/>
    <lineage>
        <taxon>Eukaryota</taxon>
        <taxon>Fungi</taxon>
        <taxon>Dikarya</taxon>
        <taxon>Basidiomycota</taxon>
        <taxon>Agaricomycotina</taxon>
        <taxon>Agaricomycetes</taxon>
        <taxon>Agaricomycetidae</taxon>
        <taxon>Agaricales</taxon>
        <taxon>Agaricineae</taxon>
        <taxon>Hydnangiaceae</taxon>
        <taxon>Laccaria</taxon>
    </lineage>
</organism>
<protein>
    <submittedName>
        <fullName evidence="2">Unplaced genomic scaffold K443scaffold_142, whole genome shotgun sequence</fullName>
    </submittedName>
</protein>
<evidence type="ECO:0000256" key="1">
    <source>
        <dbReference type="SAM" id="MobiDB-lite"/>
    </source>
</evidence>
<accession>A0A0C9WYZ5</accession>
<feature type="compositionally biased region" description="Acidic residues" evidence="1">
    <location>
        <begin position="38"/>
        <end position="67"/>
    </location>
</feature>
<evidence type="ECO:0000313" key="3">
    <source>
        <dbReference type="Proteomes" id="UP000054477"/>
    </source>
</evidence>
<feature type="region of interest" description="Disordered" evidence="1">
    <location>
        <begin position="1"/>
        <end position="134"/>
    </location>
</feature>